<dbReference type="EMBL" id="OU015568">
    <property type="protein sequence ID" value="CAG5080326.1"/>
    <property type="molecule type" value="Genomic_DNA"/>
</dbReference>
<evidence type="ECO:0000313" key="1">
    <source>
        <dbReference type="EMBL" id="CAG5080326.1"/>
    </source>
</evidence>
<gene>
    <name evidence="1" type="ORF">OKIOD_LOCUS1098</name>
</gene>
<keyword evidence="2" id="KW-1185">Reference proteome</keyword>
<proteinExistence type="predicted"/>
<accession>A0ABN7RQM6</accession>
<evidence type="ECO:0000313" key="2">
    <source>
        <dbReference type="Proteomes" id="UP001158576"/>
    </source>
</evidence>
<sequence>MKVKDEEARRKLNKIVKLDRSQNNQLFKQTLNDFLNASKQKLDAILLLQLRIQTSMDKRSLFQFCEDNKRVLEDALERYSDN</sequence>
<organism evidence="1 2">
    <name type="scientific">Oikopleura dioica</name>
    <name type="common">Tunicate</name>
    <dbReference type="NCBI Taxonomy" id="34765"/>
    <lineage>
        <taxon>Eukaryota</taxon>
        <taxon>Metazoa</taxon>
        <taxon>Chordata</taxon>
        <taxon>Tunicata</taxon>
        <taxon>Appendicularia</taxon>
        <taxon>Copelata</taxon>
        <taxon>Oikopleuridae</taxon>
        <taxon>Oikopleura</taxon>
    </lineage>
</organism>
<reference evidence="1 2" key="1">
    <citation type="submission" date="2021-04" db="EMBL/GenBank/DDBJ databases">
        <authorList>
            <person name="Bliznina A."/>
        </authorList>
    </citation>
    <scope>NUCLEOTIDE SEQUENCE [LARGE SCALE GENOMIC DNA]</scope>
</reference>
<name>A0ABN7RQM6_OIKDI</name>
<protein>
    <submittedName>
        <fullName evidence="1">Oidioi.mRNA.OKI2018_I69.PAR.g9540.t1.cds</fullName>
    </submittedName>
</protein>
<dbReference type="Proteomes" id="UP001158576">
    <property type="component" value="Chromosome PAR"/>
</dbReference>